<dbReference type="InterPro" id="IPR002018">
    <property type="entry name" value="CarbesteraseB"/>
</dbReference>
<keyword evidence="1" id="KW-0732">Signal</keyword>
<dbReference type="PROSITE" id="PS00941">
    <property type="entry name" value="CARBOXYLESTERASE_B_2"/>
    <property type="match status" value="1"/>
</dbReference>
<dbReference type="EMBL" id="UYYB01101563">
    <property type="protein sequence ID" value="VDM78317.1"/>
    <property type="molecule type" value="Genomic_DNA"/>
</dbReference>
<feature type="non-terminal residue" evidence="3">
    <location>
        <position position="112"/>
    </location>
</feature>
<name>A0A3P7JPY9_STRVU</name>
<dbReference type="OrthoDB" id="6846267at2759"/>
<dbReference type="Pfam" id="PF00135">
    <property type="entry name" value="COesterase"/>
    <property type="match status" value="1"/>
</dbReference>
<evidence type="ECO:0000259" key="2">
    <source>
        <dbReference type="Pfam" id="PF00135"/>
    </source>
</evidence>
<reference evidence="3 4" key="1">
    <citation type="submission" date="2018-11" db="EMBL/GenBank/DDBJ databases">
        <authorList>
            <consortium name="Pathogen Informatics"/>
        </authorList>
    </citation>
    <scope>NUCLEOTIDE SEQUENCE [LARGE SCALE GENOMIC DNA]</scope>
</reference>
<dbReference type="InterPro" id="IPR029058">
    <property type="entry name" value="AB_hydrolase_fold"/>
</dbReference>
<protein>
    <recommendedName>
        <fullName evidence="2">Carboxylesterase type B domain-containing protein</fullName>
    </recommendedName>
</protein>
<evidence type="ECO:0000256" key="1">
    <source>
        <dbReference type="SAM" id="SignalP"/>
    </source>
</evidence>
<evidence type="ECO:0000313" key="4">
    <source>
        <dbReference type="Proteomes" id="UP000270094"/>
    </source>
</evidence>
<dbReference type="SUPFAM" id="SSF53474">
    <property type="entry name" value="alpha/beta-Hydrolases"/>
    <property type="match status" value="1"/>
</dbReference>
<proteinExistence type="predicted"/>
<dbReference type="Proteomes" id="UP000270094">
    <property type="component" value="Unassembled WGS sequence"/>
</dbReference>
<evidence type="ECO:0000313" key="3">
    <source>
        <dbReference type="EMBL" id="VDM78317.1"/>
    </source>
</evidence>
<organism evidence="3 4">
    <name type="scientific">Strongylus vulgaris</name>
    <name type="common">Blood worm</name>
    <dbReference type="NCBI Taxonomy" id="40348"/>
    <lineage>
        <taxon>Eukaryota</taxon>
        <taxon>Metazoa</taxon>
        <taxon>Ecdysozoa</taxon>
        <taxon>Nematoda</taxon>
        <taxon>Chromadorea</taxon>
        <taxon>Rhabditida</taxon>
        <taxon>Rhabditina</taxon>
        <taxon>Rhabditomorpha</taxon>
        <taxon>Strongyloidea</taxon>
        <taxon>Strongylidae</taxon>
        <taxon>Strongylus</taxon>
    </lineage>
</organism>
<dbReference type="PANTHER" id="PTHR11559">
    <property type="entry name" value="CARBOXYLESTERASE"/>
    <property type="match status" value="1"/>
</dbReference>
<feature type="domain" description="Carboxylesterase type B" evidence="2">
    <location>
        <begin position="17"/>
        <end position="108"/>
    </location>
</feature>
<dbReference type="InterPro" id="IPR050309">
    <property type="entry name" value="Type-B_Carboxylest/Lipase"/>
</dbReference>
<dbReference type="InterPro" id="IPR019819">
    <property type="entry name" value="Carboxylesterase_B_CS"/>
</dbReference>
<gene>
    <name evidence="3" type="ORF">SVUK_LOCUS13315</name>
</gene>
<keyword evidence="4" id="KW-1185">Reference proteome</keyword>
<dbReference type="AlphaFoldDB" id="A0A3P7JPY9"/>
<feature type="chain" id="PRO_5018220355" description="Carboxylesterase type B domain-containing protein" evidence="1">
    <location>
        <begin position="18"/>
        <end position="112"/>
    </location>
</feature>
<accession>A0A3P7JPY9</accession>
<dbReference type="Gene3D" id="3.40.50.1820">
    <property type="entry name" value="alpha/beta hydrolase"/>
    <property type="match status" value="1"/>
</dbReference>
<sequence length="112" mass="12357">MIIPSILISCIILKSSAQILQLDVGKVQGFDYQTTKGDTAEVYLNIPYASPPVENLRFRRPRPAVEWSEIRDGKAFGPVCHPLVKEAVPSGAQASEDCLTLNIIRPKKQVPI</sequence>
<feature type="signal peptide" evidence="1">
    <location>
        <begin position="1"/>
        <end position="17"/>
    </location>
</feature>